<evidence type="ECO:0000256" key="5">
    <source>
        <dbReference type="ARBA" id="ARBA00023136"/>
    </source>
</evidence>
<feature type="transmembrane region" description="Helical" evidence="6">
    <location>
        <begin position="21"/>
        <end position="38"/>
    </location>
</feature>
<name>S5DQT0_9ACTN</name>
<feature type="transmembrane region" description="Helical" evidence="6">
    <location>
        <begin position="187"/>
        <end position="207"/>
    </location>
</feature>
<evidence type="ECO:0000256" key="1">
    <source>
        <dbReference type="ARBA" id="ARBA00004651"/>
    </source>
</evidence>
<dbReference type="Pfam" id="PF11700">
    <property type="entry name" value="ATG22"/>
    <property type="match status" value="1"/>
</dbReference>
<keyword evidence="4 6" id="KW-1133">Transmembrane helix</keyword>
<dbReference type="InterPro" id="IPR024671">
    <property type="entry name" value="Atg22-like"/>
</dbReference>
<keyword evidence="2" id="KW-0813">Transport</keyword>
<protein>
    <submittedName>
        <fullName evidence="8">Permease</fullName>
    </submittedName>
</protein>
<dbReference type="EMBL" id="KC811126">
    <property type="protein sequence ID" value="AGQ19250.1"/>
    <property type="molecule type" value="Genomic_DNA"/>
</dbReference>
<feature type="transmembrane region" description="Helical" evidence="6">
    <location>
        <begin position="155"/>
        <end position="175"/>
    </location>
</feature>
<feature type="transmembrane region" description="Helical" evidence="6">
    <location>
        <begin position="310"/>
        <end position="327"/>
    </location>
</feature>
<evidence type="ECO:0000313" key="8">
    <source>
        <dbReference type="EMBL" id="AGQ19250.1"/>
    </source>
</evidence>
<keyword evidence="5 6" id="KW-0472">Membrane</keyword>
<feature type="transmembrane region" description="Helical" evidence="6">
    <location>
        <begin position="370"/>
        <end position="389"/>
    </location>
</feature>
<feature type="transmembrane region" description="Helical" evidence="6">
    <location>
        <begin position="90"/>
        <end position="108"/>
    </location>
</feature>
<dbReference type="PROSITE" id="PS50850">
    <property type="entry name" value="MFS"/>
    <property type="match status" value="1"/>
</dbReference>
<sequence length="434" mass="47857">MNEKNNKRTIFGWSMYDWAKSAYETTTLGAVLPVYFVSVVVPEEGFEFRGNIYTGAEVWGFAIGSALFIFFLIMPTIGAIGDMTGNRMKFFKIFAYGGAVFASSFYFATSGDVILTLGIYFLAQFGATGSNVFYDSVLKDITTDDTIDAVSARGYALGYLGGGTQLILSFVIILLGPDLLGIDTALASRIAITLAGIWWLIFSVFSFSRMNIVETKSNTEKSSIANAYSRNFKTLKKIKKFPFLMYFLVAYIFFWDGLQTLINMSAAFFTEVLLLDQTQVLIVFLVVQFVAYFGAKLAGNLATKIGQKNVLYYTMFLLFLVGNAAYFVPEKQLIPVILMGVITAMGMGGLQSVSRSVYAAMLPKGAEGEFMGFFSVLSRFSAIWGPLIYAYVSASTGNPRLSLPVITSFFLIGALLLRSVDMDKRISEEEWAAS</sequence>
<feature type="transmembrane region" description="Helical" evidence="6">
    <location>
        <begin position="58"/>
        <end position="78"/>
    </location>
</feature>
<dbReference type="AlphaFoldDB" id="S5DQT0"/>
<dbReference type="GO" id="GO:0005886">
    <property type="term" value="C:plasma membrane"/>
    <property type="evidence" value="ECO:0007669"/>
    <property type="project" value="UniProtKB-SubCell"/>
</dbReference>
<feature type="transmembrane region" description="Helical" evidence="6">
    <location>
        <begin position="401"/>
        <end position="417"/>
    </location>
</feature>
<feature type="transmembrane region" description="Helical" evidence="6">
    <location>
        <begin position="333"/>
        <end position="350"/>
    </location>
</feature>
<evidence type="ECO:0000256" key="2">
    <source>
        <dbReference type="ARBA" id="ARBA00022448"/>
    </source>
</evidence>
<keyword evidence="3 6" id="KW-0812">Transmembrane</keyword>
<dbReference type="GO" id="GO:0022857">
    <property type="term" value="F:transmembrane transporter activity"/>
    <property type="evidence" value="ECO:0007669"/>
    <property type="project" value="InterPro"/>
</dbReference>
<feature type="transmembrane region" description="Helical" evidence="6">
    <location>
        <begin position="243"/>
        <end position="268"/>
    </location>
</feature>
<feature type="transmembrane region" description="Helical" evidence="6">
    <location>
        <begin position="280"/>
        <end position="298"/>
    </location>
</feature>
<reference evidence="8" key="1">
    <citation type="journal article" date="2013" name="Sci. Rep.">
        <title>Metagenomics uncovers a new group of low GC and ultra-small marine Actinobacteria.</title>
        <authorList>
            <person name="Ghai R."/>
            <person name="Mizuno C.M."/>
            <person name="Picazo A."/>
            <person name="Camacho A."/>
            <person name="Rodriguez-Valera F."/>
        </authorList>
    </citation>
    <scope>NUCLEOTIDE SEQUENCE</scope>
</reference>
<evidence type="ECO:0000259" key="7">
    <source>
        <dbReference type="PROSITE" id="PS50850"/>
    </source>
</evidence>
<dbReference type="Gene3D" id="1.20.1250.20">
    <property type="entry name" value="MFS general substrate transporter like domains"/>
    <property type="match status" value="1"/>
</dbReference>
<dbReference type="PANTHER" id="PTHR23519">
    <property type="entry name" value="AUTOPHAGY-RELATED PROTEIN 22"/>
    <property type="match status" value="1"/>
</dbReference>
<organism evidence="8">
    <name type="scientific">Candidatus Actinomarina minuta</name>
    <dbReference type="NCBI Taxonomy" id="1389454"/>
    <lineage>
        <taxon>Bacteria</taxon>
        <taxon>Bacillati</taxon>
        <taxon>Actinomycetota</taxon>
        <taxon>Actinomycetes</taxon>
        <taxon>Candidatus Actinomarinidae</taxon>
        <taxon>Candidatus Actinomarinales</taxon>
        <taxon>Candidatus Actinomarineae</taxon>
        <taxon>Candidatus Actinomarinaceae</taxon>
        <taxon>Candidatus Actinomarina</taxon>
    </lineage>
</organism>
<feature type="transmembrane region" description="Helical" evidence="6">
    <location>
        <begin position="114"/>
        <end position="134"/>
    </location>
</feature>
<feature type="domain" description="Major facilitator superfamily (MFS) profile" evidence="7">
    <location>
        <begin position="242"/>
        <end position="434"/>
    </location>
</feature>
<dbReference type="SUPFAM" id="SSF103473">
    <property type="entry name" value="MFS general substrate transporter"/>
    <property type="match status" value="1"/>
</dbReference>
<dbReference type="InterPro" id="IPR036259">
    <property type="entry name" value="MFS_trans_sf"/>
</dbReference>
<evidence type="ECO:0000256" key="4">
    <source>
        <dbReference type="ARBA" id="ARBA00022989"/>
    </source>
</evidence>
<evidence type="ECO:0000256" key="3">
    <source>
        <dbReference type="ARBA" id="ARBA00022692"/>
    </source>
</evidence>
<comment type="subcellular location">
    <subcellularLocation>
        <location evidence="1">Cell membrane</location>
        <topology evidence="1">Multi-pass membrane protein</topology>
    </subcellularLocation>
</comment>
<dbReference type="PANTHER" id="PTHR23519:SF1">
    <property type="entry name" value="AUTOPHAGY-RELATED PROTEIN 22"/>
    <property type="match status" value="1"/>
</dbReference>
<dbReference type="InterPro" id="IPR050495">
    <property type="entry name" value="ATG22/LtaA_families"/>
</dbReference>
<evidence type="ECO:0000256" key="6">
    <source>
        <dbReference type="SAM" id="Phobius"/>
    </source>
</evidence>
<proteinExistence type="predicted"/>
<accession>S5DQT0</accession>
<dbReference type="InterPro" id="IPR020846">
    <property type="entry name" value="MFS_dom"/>
</dbReference>